<keyword evidence="3" id="KW-1185">Reference proteome</keyword>
<dbReference type="Proteomes" id="UP001187192">
    <property type="component" value="Unassembled WGS sequence"/>
</dbReference>
<accession>A0AA87ZHC7</accession>
<dbReference type="AlphaFoldDB" id="A0AA87ZHC7"/>
<protein>
    <submittedName>
        <fullName evidence="2">Uncharacterized protein</fullName>
    </submittedName>
</protein>
<evidence type="ECO:0000313" key="3">
    <source>
        <dbReference type="Proteomes" id="UP001187192"/>
    </source>
</evidence>
<reference evidence="2" key="1">
    <citation type="submission" date="2023-07" db="EMBL/GenBank/DDBJ databases">
        <title>draft genome sequence of fig (Ficus carica).</title>
        <authorList>
            <person name="Takahashi T."/>
            <person name="Nishimura K."/>
        </authorList>
    </citation>
    <scope>NUCLEOTIDE SEQUENCE</scope>
</reference>
<feature type="region of interest" description="Disordered" evidence="1">
    <location>
        <begin position="23"/>
        <end position="70"/>
    </location>
</feature>
<organism evidence="2 3">
    <name type="scientific">Ficus carica</name>
    <name type="common">Common fig</name>
    <dbReference type="NCBI Taxonomy" id="3494"/>
    <lineage>
        <taxon>Eukaryota</taxon>
        <taxon>Viridiplantae</taxon>
        <taxon>Streptophyta</taxon>
        <taxon>Embryophyta</taxon>
        <taxon>Tracheophyta</taxon>
        <taxon>Spermatophyta</taxon>
        <taxon>Magnoliopsida</taxon>
        <taxon>eudicotyledons</taxon>
        <taxon>Gunneridae</taxon>
        <taxon>Pentapetalae</taxon>
        <taxon>rosids</taxon>
        <taxon>fabids</taxon>
        <taxon>Rosales</taxon>
        <taxon>Moraceae</taxon>
        <taxon>Ficeae</taxon>
        <taxon>Ficus</taxon>
    </lineage>
</organism>
<comment type="caution">
    <text evidence="2">The sequence shown here is derived from an EMBL/GenBank/DDBJ whole genome shotgun (WGS) entry which is preliminary data.</text>
</comment>
<gene>
    <name evidence="2" type="ORF">TIFTF001_040846</name>
</gene>
<name>A0AA87ZHC7_FICCA</name>
<proteinExistence type="predicted"/>
<dbReference type="EMBL" id="BTGU01001614">
    <property type="protein sequence ID" value="GMN26368.1"/>
    <property type="molecule type" value="Genomic_DNA"/>
</dbReference>
<evidence type="ECO:0000256" key="1">
    <source>
        <dbReference type="SAM" id="MobiDB-lite"/>
    </source>
</evidence>
<evidence type="ECO:0000313" key="2">
    <source>
        <dbReference type="EMBL" id="GMN26368.1"/>
    </source>
</evidence>
<sequence length="70" mass="7652">MDYVQSSRLLSGALGSLVRTMKTQMKKLKPQPSISMGGFRRENSGSDPKVSGDNYFDQIRPASQDDASIA</sequence>